<feature type="binding site" evidence="12">
    <location>
        <position position="42"/>
    </location>
    <ligand>
        <name>L-glutamate</name>
        <dbReference type="ChEBI" id="CHEBI:29985"/>
    </ligand>
</feature>
<evidence type="ECO:0000256" key="11">
    <source>
        <dbReference type="ARBA" id="ARBA00049007"/>
    </source>
</evidence>
<dbReference type="PIRSF" id="PIRSF000525">
    <property type="entry name" value="SerC"/>
    <property type="match status" value="1"/>
</dbReference>
<dbReference type="PROSITE" id="PS00595">
    <property type="entry name" value="AA_TRANSFER_CLASS_5"/>
    <property type="match status" value="1"/>
</dbReference>
<dbReference type="GO" id="GO:0004648">
    <property type="term" value="F:O-phospho-L-serine:2-oxoglutarate aminotransferase activity"/>
    <property type="evidence" value="ECO:0007669"/>
    <property type="project" value="UniProtKB-UniRule"/>
</dbReference>
<evidence type="ECO:0000313" key="16">
    <source>
        <dbReference type="Proteomes" id="UP000178449"/>
    </source>
</evidence>
<dbReference type="GO" id="GO:0030170">
    <property type="term" value="F:pyridoxal phosphate binding"/>
    <property type="evidence" value="ECO:0007669"/>
    <property type="project" value="UniProtKB-UniRule"/>
</dbReference>
<evidence type="ECO:0000256" key="3">
    <source>
        <dbReference type="ARBA" id="ARBA00006904"/>
    </source>
</evidence>
<organism evidence="15 16">
    <name type="scientific">Candidatus Lambdaproteobacteria bacterium RIFOXYD2_FULL_50_16</name>
    <dbReference type="NCBI Taxonomy" id="1817772"/>
    <lineage>
        <taxon>Bacteria</taxon>
        <taxon>Pseudomonadati</taxon>
        <taxon>Pseudomonadota</taxon>
        <taxon>Candidatus Lambdaproteobacteria</taxon>
    </lineage>
</organism>
<dbReference type="SUPFAM" id="SSF53383">
    <property type="entry name" value="PLP-dependent transferases"/>
    <property type="match status" value="1"/>
</dbReference>
<evidence type="ECO:0000256" key="9">
    <source>
        <dbReference type="ARBA" id="ARBA00023299"/>
    </source>
</evidence>
<feature type="binding site" evidence="12">
    <location>
        <begin position="237"/>
        <end position="238"/>
    </location>
    <ligand>
        <name>pyridoxal 5'-phosphate</name>
        <dbReference type="ChEBI" id="CHEBI:597326"/>
    </ligand>
</feature>
<dbReference type="InterPro" id="IPR015424">
    <property type="entry name" value="PyrdxlP-dep_Trfase"/>
</dbReference>
<dbReference type="EMBL" id="MFNE01000046">
    <property type="protein sequence ID" value="OGG93726.1"/>
    <property type="molecule type" value="Genomic_DNA"/>
</dbReference>
<evidence type="ECO:0000313" key="15">
    <source>
        <dbReference type="EMBL" id="OGG93726.1"/>
    </source>
</evidence>
<comment type="subcellular location">
    <subcellularLocation>
        <location evidence="12">Cytoplasm</location>
    </subcellularLocation>
</comment>
<dbReference type="NCBIfam" id="NF003764">
    <property type="entry name" value="PRK05355.1"/>
    <property type="match status" value="1"/>
</dbReference>
<dbReference type="GO" id="GO:0005737">
    <property type="term" value="C:cytoplasm"/>
    <property type="evidence" value="ECO:0007669"/>
    <property type="project" value="UniProtKB-SubCell"/>
</dbReference>
<keyword evidence="5 12" id="KW-0028">Amino-acid biosynthesis</keyword>
<name>A0A1F6G6J6_9PROT</name>
<feature type="binding site" evidence="12">
    <location>
        <position position="104"/>
    </location>
    <ligand>
        <name>pyridoxal 5'-phosphate</name>
        <dbReference type="ChEBI" id="CHEBI:597326"/>
    </ligand>
</feature>
<comment type="subunit">
    <text evidence="12">Homodimer.</text>
</comment>
<keyword evidence="7 12" id="KW-0663">Pyridoxal phosphate</keyword>
<dbReference type="Gene3D" id="3.90.1150.10">
    <property type="entry name" value="Aspartate Aminotransferase, domain 1"/>
    <property type="match status" value="1"/>
</dbReference>
<evidence type="ECO:0000256" key="10">
    <source>
        <dbReference type="ARBA" id="ARBA00047630"/>
    </source>
</evidence>
<feature type="domain" description="Aminotransferase class V" evidence="14">
    <location>
        <begin position="4"/>
        <end position="348"/>
    </location>
</feature>
<dbReference type="UniPathway" id="UPA00135">
    <property type="reaction ID" value="UER00197"/>
</dbReference>
<reference evidence="15 16" key="1">
    <citation type="journal article" date="2016" name="Nat. Commun.">
        <title>Thousands of microbial genomes shed light on interconnected biogeochemical processes in an aquifer system.</title>
        <authorList>
            <person name="Anantharaman K."/>
            <person name="Brown C.T."/>
            <person name="Hug L.A."/>
            <person name="Sharon I."/>
            <person name="Castelle C.J."/>
            <person name="Probst A.J."/>
            <person name="Thomas B.C."/>
            <person name="Singh A."/>
            <person name="Wilkins M.J."/>
            <person name="Karaoz U."/>
            <person name="Brodie E.L."/>
            <person name="Williams K.H."/>
            <person name="Hubbard S.S."/>
            <person name="Banfield J.F."/>
        </authorList>
    </citation>
    <scope>NUCLEOTIDE SEQUENCE [LARGE SCALE GENOMIC DNA]</scope>
</reference>
<dbReference type="InterPro" id="IPR015421">
    <property type="entry name" value="PyrdxlP-dep_Trfase_major"/>
</dbReference>
<feature type="binding site" evidence="12">
    <location>
        <position position="152"/>
    </location>
    <ligand>
        <name>pyridoxal 5'-phosphate</name>
        <dbReference type="ChEBI" id="CHEBI:597326"/>
    </ligand>
</feature>
<dbReference type="InterPro" id="IPR015422">
    <property type="entry name" value="PyrdxlP-dep_Trfase_small"/>
</dbReference>
<comment type="catalytic activity">
    <reaction evidence="11 12 13">
        <text>O-phospho-L-serine + 2-oxoglutarate = 3-phosphooxypyruvate + L-glutamate</text>
        <dbReference type="Rhea" id="RHEA:14329"/>
        <dbReference type="ChEBI" id="CHEBI:16810"/>
        <dbReference type="ChEBI" id="CHEBI:18110"/>
        <dbReference type="ChEBI" id="CHEBI:29985"/>
        <dbReference type="ChEBI" id="CHEBI:57524"/>
        <dbReference type="EC" id="2.6.1.52"/>
    </reaction>
</comment>
<comment type="pathway">
    <text evidence="1 12">Cofactor biosynthesis; pyridoxine 5'-phosphate biosynthesis; pyridoxine 5'-phosphate from D-erythrose 4-phosphate: step 3/5.</text>
</comment>
<comment type="similarity">
    <text evidence="3 12">Belongs to the class-V pyridoxal-phosphate-dependent aminotransferase family. SerC subfamily.</text>
</comment>
<comment type="cofactor">
    <cofactor evidence="12">
        <name>pyridoxal 5'-phosphate</name>
        <dbReference type="ChEBI" id="CHEBI:597326"/>
    </cofactor>
    <text evidence="12">Binds 1 pyridoxal phosphate per subunit.</text>
</comment>
<dbReference type="UniPathway" id="UPA00244">
    <property type="reaction ID" value="UER00311"/>
</dbReference>
<evidence type="ECO:0000256" key="5">
    <source>
        <dbReference type="ARBA" id="ARBA00022605"/>
    </source>
</evidence>
<dbReference type="Proteomes" id="UP000178449">
    <property type="component" value="Unassembled WGS sequence"/>
</dbReference>
<evidence type="ECO:0000256" key="12">
    <source>
        <dbReference type="HAMAP-Rule" id="MF_00160"/>
    </source>
</evidence>
<dbReference type="Gene3D" id="3.40.640.10">
    <property type="entry name" value="Type I PLP-dependent aspartate aminotransferase-like (Major domain)"/>
    <property type="match status" value="1"/>
</dbReference>
<dbReference type="PANTHER" id="PTHR43247:SF1">
    <property type="entry name" value="PHOSPHOSERINE AMINOTRANSFERASE"/>
    <property type="match status" value="1"/>
</dbReference>
<dbReference type="GO" id="GO:0008615">
    <property type="term" value="P:pyridoxine biosynthetic process"/>
    <property type="evidence" value="ECO:0007669"/>
    <property type="project" value="UniProtKB-UniRule"/>
</dbReference>
<dbReference type="FunFam" id="3.40.640.10:FF:000010">
    <property type="entry name" value="Phosphoserine aminotransferase"/>
    <property type="match status" value="1"/>
</dbReference>
<comment type="caution">
    <text evidence="15">The sequence shown here is derived from an EMBL/GenBank/DDBJ whole genome shotgun (WGS) entry which is preliminary data.</text>
</comment>
<dbReference type="EC" id="2.6.1.52" evidence="12"/>
<keyword evidence="12" id="KW-0963">Cytoplasm</keyword>
<dbReference type="InterPro" id="IPR000192">
    <property type="entry name" value="Aminotrans_V_dom"/>
</dbReference>
<evidence type="ECO:0000256" key="1">
    <source>
        <dbReference type="ARBA" id="ARBA00004915"/>
    </source>
</evidence>
<dbReference type="InterPro" id="IPR022278">
    <property type="entry name" value="Pser_aminoTfrase"/>
</dbReference>
<protein>
    <recommendedName>
        <fullName evidence="12">Phosphoserine aminotransferase</fullName>
        <ecNumber evidence="12">2.6.1.52</ecNumber>
    </recommendedName>
    <alternativeName>
        <fullName evidence="12">Phosphohydroxythreonine aminotransferase</fullName>
        <shortName evidence="12">PSAT</shortName>
    </alternativeName>
</protein>
<keyword evidence="9 12" id="KW-0718">Serine biosynthesis</keyword>
<proteinExistence type="inferred from homology"/>
<keyword evidence="6 12" id="KW-0808">Transferase</keyword>
<sequence length="360" mass="39722">MKEVYNFGAGPAMLPRPVMKQVQEGFLDFAGLGVSIVEVSHRSKQFEALLSETDELFRRVAKLPENYEILYFHGGAQMLFSAVPLNLMGRKPKRMAQYVETGNFSQIAATEAAKFGRIELAASSAANGFAEIPKIIPVDPEASFLHITSNNTLFGTQYKEFPKTGEVPLVVDMTSEILSRPIDYSKTGLVYAGAQKNLGPSGIAMVFVRKDLIGHAPKDCPKLLDFAVYRDNHSMANTANTFAIWMINLVLKWLEGEGGVEAISKINSQKAAVLYDCLDQSQFYRPVAHKEHRSLMNVCFNLAQEDLLADFVAQAQKQGLYALKGHRLVGGARASIYNAMPLAGVQALADFMKEFERTKG</sequence>
<dbReference type="GO" id="GO:0006564">
    <property type="term" value="P:L-serine biosynthetic process"/>
    <property type="evidence" value="ECO:0007669"/>
    <property type="project" value="UniProtKB-UniRule"/>
</dbReference>
<comment type="catalytic activity">
    <reaction evidence="10 12">
        <text>4-(phosphooxy)-L-threonine + 2-oxoglutarate = (R)-3-hydroxy-2-oxo-4-phosphooxybutanoate + L-glutamate</text>
        <dbReference type="Rhea" id="RHEA:16573"/>
        <dbReference type="ChEBI" id="CHEBI:16810"/>
        <dbReference type="ChEBI" id="CHEBI:29985"/>
        <dbReference type="ChEBI" id="CHEBI:58452"/>
        <dbReference type="ChEBI" id="CHEBI:58538"/>
        <dbReference type="EC" id="2.6.1.52"/>
    </reaction>
</comment>
<dbReference type="HAMAP" id="MF_00160">
    <property type="entry name" value="SerC_aminotrans_5"/>
    <property type="match status" value="1"/>
</dbReference>
<dbReference type="NCBIfam" id="TIGR01364">
    <property type="entry name" value="serC_1"/>
    <property type="match status" value="1"/>
</dbReference>
<feature type="binding site" evidence="12">
    <location>
        <position position="195"/>
    </location>
    <ligand>
        <name>pyridoxal 5'-phosphate</name>
        <dbReference type="ChEBI" id="CHEBI:597326"/>
    </ligand>
</feature>
<feature type="modified residue" description="N6-(pyridoxal phosphate)lysine" evidence="12">
    <location>
        <position position="196"/>
    </location>
</feature>
<evidence type="ECO:0000259" key="14">
    <source>
        <dbReference type="Pfam" id="PF00266"/>
    </source>
</evidence>
<evidence type="ECO:0000256" key="7">
    <source>
        <dbReference type="ARBA" id="ARBA00022898"/>
    </source>
</evidence>
<dbReference type="Pfam" id="PF00266">
    <property type="entry name" value="Aminotran_5"/>
    <property type="match status" value="1"/>
</dbReference>
<evidence type="ECO:0000256" key="4">
    <source>
        <dbReference type="ARBA" id="ARBA00022576"/>
    </source>
</evidence>
<comment type="caution">
    <text evidence="12">Lacks conserved residue(s) required for the propagation of feature annotation.</text>
</comment>
<feature type="binding site" evidence="12">
    <location>
        <position position="172"/>
    </location>
    <ligand>
        <name>pyridoxal 5'-phosphate</name>
        <dbReference type="ChEBI" id="CHEBI:597326"/>
    </ligand>
</feature>
<comment type="pathway">
    <text evidence="2 12 13">Amino-acid biosynthesis; L-serine biosynthesis; L-serine from 3-phospho-D-glycerate: step 2/3.</text>
</comment>
<dbReference type="AlphaFoldDB" id="A0A1F6G6J6"/>
<gene>
    <name evidence="12" type="primary">serC</name>
    <name evidence="15" type="ORF">A2527_11420</name>
</gene>
<evidence type="ECO:0000256" key="13">
    <source>
        <dbReference type="RuleBase" id="RU004505"/>
    </source>
</evidence>
<accession>A0A1F6G6J6</accession>
<dbReference type="PANTHER" id="PTHR43247">
    <property type="entry name" value="PHOSPHOSERINE AMINOTRANSFERASE"/>
    <property type="match status" value="1"/>
</dbReference>
<evidence type="ECO:0000256" key="6">
    <source>
        <dbReference type="ARBA" id="ARBA00022679"/>
    </source>
</evidence>
<keyword evidence="8 12" id="KW-0664">Pyridoxine biosynthesis</keyword>
<evidence type="ECO:0000256" key="8">
    <source>
        <dbReference type="ARBA" id="ARBA00023096"/>
    </source>
</evidence>
<dbReference type="FunFam" id="3.90.1150.10:FF:000006">
    <property type="entry name" value="Phosphoserine aminotransferase"/>
    <property type="match status" value="1"/>
</dbReference>
<dbReference type="InterPro" id="IPR020578">
    <property type="entry name" value="Aminotrans_V_PyrdxlP_BS"/>
</dbReference>
<keyword evidence="4 12" id="KW-0032">Aminotransferase</keyword>
<comment type="function">
    <text evidence="12">Catalyzes the reversible conversion of 3-phosphohydroxypyruvate to phosphoserine and of 3-hydroxy-2-oxo-4-phosphonooxybutanoate to phosphohydroxythreonine.</text>
</comment>
<dbReference type="STRING" id="1817772.A2527_11420"/>
<evidence type="ECO:0000256" key="2">
    <source>
        <dbReference type="ARBA" id="ARBA00005099"/>
    </source>
</evidence>